<dbReference type="Pfam" id="PF00482">
    <property type="entry name" value="T2SSF"/>
    <property type="match status" value="2"/>
</dbReference>
<dbReference type="GO" id="GO:0005886">
    <property type="term" value="C:plasma membrane"/>
    <property type="evidence" value="ECO:0007669"/>
    <property type="project" value="UniProtKB-SubCell"/>
</dbReference>
<keyword evidence="3" id="KW-1003">Cell membrane</keyword>
<evidence type="ECO:0000256" key="3">
    <source>
        <dbReference type="ARBA" id="ARBA00022475"/>
    </source>
</evidence>
<name>I3CCV2_9GAMM</name>
<protein>
    <submittedName>
        <fullName evidence="10">Type II secretory pathway, component PulF</fullName>
    </submittedName>
</protein>
<comment type="similarity">
    <text evidence="2">Belongs to the GSP F family.</text>
</comment>
<feature type="domain" description="Type II secretion system protein GspF" evidence="9">
    <location>
        <begin position="271"/>
        <end position="392"/>
    </location>
</feature>
<feature type="domain" description="Type II secretion system protein GspF" evidence="9">
    <location>
        <begin position="68"/>
        <end position="188"/>
    </location>
</feature>
<feature type="transmembrane region" description="Helical" evidence="8">
    <location>
        <begin position="256"/>
        <end position="279"/>
    </location>
</feature>
<evidence type="ECO:0000256" key="2">
    <source>
        <dbReference type="ARBA" id="ARBA00005745"/>
    </source>
</evidence>
<dbReference type="PANTHER" id="PTHR30012:SF0">
    <property type="entry name" value="TYPE II SECRETION SYSTEM PROTEIN F-RELATED"/>
    <property type="match status" value="1"/>
</dbReference>
<evidence type="ECO:0000313" key="11">
    <source>
        <dbReference type="Proteomes" id="UP000005744"/>
    </source>
</evidence>
<keyword evidence="4" id="KW-0997">Cell inner membrane</keyword>
<dbReference type="PRINTS" id="PR00812">
    <property type="entry name" value="BCTERIALGSPF"/>
</dbReference>
<organism evidence="10 11">
    <name type="scientific">Beggiatoa alba B18LD</name>
    <dbReference type="NCBI Taxonomy" id="395493"/>
    <lineage>
        <taxon>Bacteria</taxon>
        <taxon>Pseudomonadati</taxon>
        <taxon>Pseudomonadota</taxon>
        <taxon>Gammaproteobacteria</taxon>
        <taxon>Thiotrichales</taxon>
        <taxon>Thiotrichaceae</taxon>
        <taxon>Beggiatoa</taxon>
    </lineage>
</organism>
<proteinExistence type="inferred from homology"/>
<dbReference type="InterPro" id="IPR003004">
    <property type="entry name" value="GspF/PilC"/>
</dbReference>
<dbReference type="InterPro" id="IPR042094">
    <property type="entry name" value="T2SS_GspF_sf"/>
</dbReference>
<evidence type="ECO:0000256" key="5">
    <source>
        <dbReference type="ARBA" id="ARBA00022692"/>
    </source>
</evidence>
<dbReference type="eggNOG" id="COG1459">
    <property type="taxonomic scope" value="Bacteria"/>
</dbReference>
<dbReference type="STRING" id="395493.BegalDRAFT_0527"/>
<comment type="subcellular location">
    <subcellularLocation>
        <location evidence="1">Cell inner membrane</location>
        <topology evidence="1">Multi-pass membrane protein</topology>
    </subcellularLocation>
</comment>
<evidence type="ECO:0000259" key="9">
    <source>
        <dbReference type="Pfam" id="PF00482"/>
    </source>
</evidence>
<evidence type="ECO:0000256" key="4">
    <source>
        <dbReference type="ARBA" id="ARBA00022519"/>
    </source>
</evidence>
<dbReference type="AlphaFoldDB" id="I3CCV2"/>
<evidence type="ECO:0000256" key="1">
    <source>
        <dbReference type="ARBA" id="ARBA00004429"/>
    </source>
</evidence>
<dbReference type="RefSeq" id="WP_002683399.1">
    <property type="nucleotide sequence ID" value="NZ_JH600070.1"/>
</dbReference>
<dbReference type="EMBL" id="JH600070">
    <property type="protein sequence ID" value="EIJ41445.1"/>
    <property type="molecule type" value="Genomic_DNA"/>
</dbReference>
<evidence type="ECO:0000256" key="6">
    <source>
        <dbReference type="ARBA" id="ARBA00022989"/>
    </source>
</evidence>
<keyword evidence="5 8" id="KW-0812">Transmembrane</keyword>
<dbReference type="OrthoDB" id="9805682at2"/>
<dbReference type="FunFam" id="1.20.81.30:FF:000001">
    <property type="entry name" value="Type II secretion system protein F"/>
    <property type="match status" value="1"/>
</dbReference>
<evidence type="ECO:0000256" key="7">
    <source>
        <dbReference type="ARBA" id="ARBA00023136"/>
    </source>
</evidence>
<keyword evidence="11" id="KW-1185">Reference proteome</keyword>
<feature type="transmembrane region" description="Helical" evidence="8">
    <location>
        <begin position="374"/>
        <end position="395"/>
    </location>
</feature>
<keyword evidence="6 8" id="KW-1133">Transmembrane helix</keyword>
<dbReference type="HOGENOM" id="CLU_035032_2_1_6"/>
<keyword evidence="7 8" id="KW-0472">Membrane</keyword>
<sequence>MTQKYIYRAMDEQGRITNGLIEANNINDLEHRLAQMGLDLIHYRLKQSHSRYSRHKVNRQDLITFCFYMEHLNRAGVPLLEGLVDLRDSLPQSYMREVLSGLVESIQGGQTLSGAMRAFPNVFDTIFISLIIAGEESGKLSDVFKHLTQTLKWNDELIAKTKKLLMYPTFVATIVIGVFFFLMTYLVPQLIEFIKNMAMGYQLPWHTRLLILVSDFLINFWYLVLCLPIALIILVRFLVHRYRAARFKLDRFKLTVWLIGPIIEKIILARFANFFALLYSAGITVLDGLQITKGLAGNVVIESAIQQVYDHIAEGVSISESFERVHLFPPLVLRMVKVGESTGELDTALENISYFYNREINESIEKIQTLIEPIMTIILGALLGWVMLSVLGPIYDMITQFKFR</sequence>
<accession>I3CCV2</accession>
<dbReference type="PANTHER" id="PTHR30012">
    <property type="entry name" value="GENERAL SECRETION PATHWAY PROTEIN"/>
    <property type="match status" value="1"/>
</dbReference>
<dbReference type="InterPro" id="IPR018076">
    <property type="entry name" value="T2SS_GspF_dom"/>
</dbReference>
<dbReference type="Proteomes" id="UP000005744">
    <property type="component" value="Unassembled WGS sequence"/>
</dbReference>
<evidence type="ECO:0000256" key="8">
    <source>
        <dbReference type="SAM" id="Phobius"/>
    </source>
</evidence>
<reference evidence="10 11" key="1">
    <citation type="submission" date="2011-11" db="EMBL/GenBank/DDBJ databases">
        <title>Improved High-Quality Draft sequence of Beggiatoa alba B18lD.</title>
        <authorList>
            <consortium name="US DOE Joint Genome Institute"/>
            <person name="Lucas S."/>
            <person name="Han J."/>
            <person name="Lapidus A."/>
            <person name="Cheng J.-F."/>
            <person name="Goodwin L."/>
            <person name="Pitluck S."/>
            <person name="Peters L."/>
            <person name="Mikhailova N."/>
            <person name="Held B."/>
            <person name="Detter J.C."/>
            <person name="Han C."/>
            <person name="Tapia R."/>
            <person name="Land M."/>
            <person name="Hauser L."/>
            <person name="Kyrpides N."/>
            <person name="Ivanova N."/>
            <person name="Pagani I."/>
            <person name="Samuel K."/>
            <person name="Teske A."/>
            <person name="Mueller J."/>
            <person name="Woyke T."/>
        </authorList>
    </citation>
    <scope>NUCLEOTIDE SEQUENCE [LARGE SCALE GENOMIC DNA]</scope>
    <source>
        <strain evidence="10 11">B18LD</strain>
    </source>
</reference>
<dbReference type="Gene3D" id="1.20.81.30">
    <property type="entry name" value="Type II secretion system (T2SS), domain F"/>
    <property type="match status" value="2"/>
</dbReference>
<gene>
    <name evidence="10" type="ORF">BegalDRAFT_0527</name>
</gene>
<feature type="transmembrane region" description="Helical" evidence="8">
    <location>
        <begin position="207"/>
        <end position="235"/>
    </location>
</feature>
<feature type="transmembrane region" description="Helical" evidence="8">
    <location>
        <begin position="164"/>
        <end position="187"/>
    </location>
</feature>
<evidence type="ECO:0000313" key="10">
    <source>
        <dbReference type="EMBL" id="EIJ41445.1"/>
    </source>
</evidence>